<dbReference type="EMBL" id="KK106277">
    <property type="protein sequence ID" value="KIY91800.1"/>
    <property type="molecule type" value="Genomic_DNA"/>
</dbReference>
<dbReference type="PANTHER" id="PTHR10681">
    <property type="entry name" value="THIOREDOXIN PEROXIDASE"/>
    <property type="match status" value="1"/>
</dbReference>
<dbReference type="InterPro" id="IPR000866">
    <property type="entry name" value="AhpC/TSA"/>
</dbReference>
<dbReference type="GO" id="GO:0005829">
    <property type="term" value="C:cytosol"/>
    <property type="evidence" value="ECO:0007669"/>
    <property type="project" value="TreeGrafter"/>
</dbReference>
<dbReference type="GO" id="GO:0008379">
    <property type="term" value="F:thioredoxin peroxidase activity"/>
    <property type="evidence" value="ECO:0007669"/>
    <property type="project" value="TreeGrafter"/>
</dbReference>
<dbReference type="GO" id="GO:0033554">
    <property type="term" value="P:cellular response to stress"/>
    <property type="evidence" value="ECO:0007669"/>
    <property type="project" value="TreeGrafter"/>
</dbReference>
<dbReference type="GeneID" id="25733896"/>
<proteinExistence type="predicted"/>
<dbReference type="Proteomes" id="UP000054498">
    <property type="component" value="Unassembled WGS sequence"/>
</dbReference>
<dbReference type="OrthoDB" id="185659at2759"/>
<protein>
    <submittedName>
        <fullName evidence="7">Peroxiredoxin (Alkyl hydroperoxidereductase subunit C)</fullName>
        <ecNumber evidence="7">1.11.1.15</ecNumber>
    </submittedName>
</protein>
<dbReference type="GO" id="GO:0006979">
    <property type="term" value="P:response to oxidative stress"/>
    <property type="evidence" value="ECO:0007669"/>
    <property type="project" value="TreeGrafter"/>
</dbReference>
<evidence type="ECO:0000313" key="8">
    <source>
        <dbReference type="Proteomes" id="UP000054498"/>
    </source>
</evidence>
<dbReference type="Pfam" id="PF00578">
    <property type="entry name" value="AhpC-TSA"/>
    <property type="match status" value="1"/>
</dbReference>
<dbReference type="InterPro" id="IPR050217">
    <property type="entry name" value="Peroxiredoxin"/>
</dbReference>
<dbReference type="Gene3D" id="3.40.30.10">
    <property type="entry name" value="Glutaredoxin"/>
    <property type="match status" value="1"/>
</dbReference>
<dbReference type="AlphaFoldDB" id="A0A0D2M8M7"/>
<organism evidence="7 8">
    <name type="scientific">Monoraphidium neglectum</name>
    <dbReference type="NCBI Taxonomy" id="145388"/>
    <lineage>
        <taxon>Eukaryota</taxon>
        <taxon>Viridiplantae</taxon>
        <taxon>Chlorophyta</taxon>
        <taxon>core chlorophytes</taxon>
        <taxon>Chlorophyceae</taxon>
        <taxon>CS clade</taxon>
        <taxon>Sphaeropleales</taxon>
        <taxon>Selenastraceae</taxon>
        <taxon>Monoraphidium</taxon>
    </lineage>
</organism>
<evidence type="ECO:0000256" key="3">
    <source>
        <dbReference type="ARBA" id="ARBA00023002"/>
    </source>
</evidence>
<dbReference type="EC" id="1.11.1.15" evidence="7"/>
<evidence type="ECO:0000256" key="4">
    <source>
        <dbReference type="ARBA" id="ARBA00023284"/>
    </source>
</evidence>
<name>A0A0D2M8M7_9CHLO</name>
<evidence type="ECO:0000313" key="7">
    <source>
        <dbReference type="EMBL" id="KIY91800.1"/>
    </source>
</evidence>
<keyword evidence="8" id="KW-1185">Reference proteome</keyword>
<dbReference type="KEGG" id="mng:MNEG_16163"/>
<reference evidence="7 8" key="1">
    <citation type="journal article" date="2013" name="BMC Genomics">
        <title>Reconstruction of the lipid metabolism for the microalga Monoraphidium neglectum from its genome sequence reveals characteristics suitable for biofuel production.</title>
        <authorList>
            <person name="Bogen C."/>
            <person name="Al-Dilaimi A."/>
            <person name="Albersmeier A."/>
            <person name="Wichmann J."/>
            <person name="Grundmann M."/>
            <person name="Rupp O."/>
            <person name="Lauersen K.J."/>
            <person name="Blifernez-Klassen O."/>
            <person name="Kalinowski J."/>
            <person name="Goesmann A."/>
            <person name="Mussgnug J.H."/>
            <person name="Kruse O."/>
        </authorList>
    </citation>
    <scope>NUCLEOTIDE SEQUENCE [LARGE SCALE GENOMIC DNA]</scope>
    <source>
        <strain evidence="7 8">SAG 48.87</strain>
    </source>
</reference>
<dbReference type="SUPFAM" id="SSF52833">
    <property type="entry name" value="Thioredoxin-like"/>
    <property type="match status" value="1"/>
</dbReference>
<dbReference type="PANTHER" id="PTHR10681:SF171">
    <property type="entry name" value="PEROXIREDOXIN 4"/>
    <property type="match status" value="1"/>
</dbReference>
<keyword evidence="2" id="KW-0049">Antioxidant</keyword>
<evidence type="ECO:0000256" key="2">
    <source>
        <dbReference type="ARBA" id="ARBA00022862"/>
    </source>
</evidence>
<dbReference type="RefSeq" id="XP_013890820.1">
    <property type="nucleotide sequence ID" value="XM_014035366.1"/>
</dbReference>
<evidence type="ECO:0000256" key="1">
    <source>
        <dbReference type="ARBA" id="ARBA00022559"/>
    </source>
</evidence>
<sequence length="116" mass="12710">MSNAPARGFAASAGSGDEYGYEFEDRIVYPAPRAFVGEPAPDFVAPAVVGGEVKNIKLSDYKGKYVVLFFYPKDFTFVCPTEIVAFSDRAKDFEALNVQVIAASTDTEECHLAWIK</sequence>
<dbReference type="STRING" id="145388.A0A0D2M8M7"/>
<evidence type="ECO:0000256" key="5">
    <source>
        <dbReference type="ARBA" id="ARBA00045169"/>
    </source>
</evidence>
<dbReference type="InterPro" id="IPR036249">
    <property type="entry name" value="Thioredoxin-like_sf"/>
</dbReference>
<evidence type="ECO:0000259" key="6">
    <source>
        <dbReference type="PROSITE" id="PS51352"/>
    </source>
</evidence>
<keyword evidence="3 7" id="KW-0560">Oxidoreductase</keyword>
<dbReference type="GO" id="GO:0045454">
    <property type="term" value="P:cell redox homeostasis"/>
    <property type="evidence" value="ECO:0007669"/>
    <property type="project" value="TreeGrafter"/>
</dbReference>
<keyword evidence="4" id="KW-0676">Redox-active center</keyword>
<dbReference type="InterPro" id="IPR013766">
    <property type="entry name" value="Thioredoxin_domain"/>
</dbReference>
<accession>A0A0D2M8M7</accession>
<dbReference type="PROSITE" id="PS51352">
    <property type="entry name" value="THIOREDOXIN_2"/>
    <property type="match status" value="1"/>
</dbReference>
<gene>
    <name evidence="7" type="ORF">MNEG_16163</name>
</gene>
<comment type="function">
    <text evidence="5">Thiol-specific peroxidase that catalyzes the reduction of hydrogen peroxide and organic hydroperoxides to water and alcohols, respectively. Plays a role in cell protection against oxidative stress by detoxifying peroxides. May be an antioxidant enzyme particularly in the developing shoot and photosynthesizing leaf.</text>
</comment>
<dbReference type="GO" id="GO:0042744">
    <property type="term" value="P:hydrogen peroxide catabolic process"/>
    <property type="evidence" value="ECO:0007669"/>
    <property type="project" value="TreeGrafter"/>
</dbReference>
<keyword evidence="1 7" id="KW-0575">Peroxidase</keyword>
<feature type="domain" description="Thioredoxin" evidence="6">
    <location>
        <begin position="34"/>
        <end position="116"/>
    </location>
</feature>